<dbReference type="Proteomes" id="UP001523216">
    <property type="component" value="Unassembled WGS sequence"/>
</dbReference>
<proteinExistence type="predicted"/>
<evidence type="ECO:0000256" key="4">
    <source>
        <dbReference type="ARBA" id="ARBA00022840"/>
    </source>
</evidence>
<keyword evidence="1" id="KW-0808">Transferase</keyword>
<dbReference type="InterPro" id="IPR003812">
    <property type="entry name" value="Fido"/>
</dbReference>
<dbReference type="Gene3D" id="1.10.3290.10">
    <property type="entry name" value="Fido-like domain"/>
    <property type="match status" value="1"/>
</dbReference>
<dbReference type="EC" id="2.7.7.108" evidence="5"/>
<evidence type="ECO:0000259" key="8">
    <source>
        <dbReference type="PROSITE" id="PS51459"/>
    </source>
</evidence>
<dbReference type="PANTHER" id="PTHR39560:SF1">
    <property type="entry name" value="PROTEIN ADENYLYLTRANSFERASE FIC-RELATED"/>
    <property type="match status" value="1"/>
</dbReference>
<dbReference type="EMBL" id="JAMQOL010000063">
    <property type="protein sequence ID" value="MCM4083683.1"/>
    <property type="molecule type" value="Genomic_DNA"/>
</dbReference>
<dbReference type="PANTHER" id="PTHR39560">
    <property type="entry name" value="PROTEIN ADENYLYLTRANSFERASE FIC-RELATED"/>
    <property type="match status" value="1"/>
</dbReference>
<feature type="domain" description="Fido" evidence="8">
    <location>
        <begin position="50"/>
        <end position="192"/>
    </location>
</feature>
<organism evidence="9 10">
    <name type="scientific">Paractinoplanes hotanensis</name>
    <dbReference type="NCBI Taxonomy" id="2906497"/>
    <lineage>
        <taxon>Bacteria</taxon>
        <taxon>Bacillati</taxon>
        <taxon>Actinomycetota</taxon>
        <taxon>Actinomycetes</taxon>
        <taxon>Micromonosporales</taxon>
        <taxon>Micromonosporaceae</taxon>
        <taxon>Paractinoplanes</taxon>
    </lineage>
</organism>
<gene>
    <name evidence="9" type="ORF">LXN57_39660</name>
</gene>
<evidence type="ECO:0000256" key="1">
    <source>
        <dbReference type="ARBA" id="ARBA00022679"/>
    </source>
</evidence>
<reference evidence="9 10" key="1">
    <citation type="submission" date="2022-06" db="EMBL/GenBank/DDBJ databases">
        <title>Actinoplanes abujensis sp. nov., isolated from Nigerian arid soil.</title>
        <authorList>
            <person name="Ding P."/>
        </authorList>
    </citation>
    <scope>NUCLEOTIDE SEQUENCE [LARGE SCALE GENOMIC DNA]</scope>
    <source>
        <strain evidence="10">TRM88002</strain>
    </source>
</reference>
<dbReference type="RefSeq" id="WP_251803391.1">
    <property type="nucleotide sequence ID" value="NZ_JAMQOL010000063.1"/>
</dbReference>
<evidence type="ECO:0000256" key="2">
    <source>
        <dbReference type="ARBA" id="ARBA00022695"/>
    </source>
</evidence>
<evidence type="ECO:0000256" key="5">
    <source>
        <dbReference type="ARBA" id="ARBA00034531"/>
    </source>
</evidence>
<sequence length="193" mass="21092">MTGEDPYVDTKGVLLNKLDITSSSALSQAETDLSLAAMLRLSVHPLPGSYDLGHLQSFHRQIFGAVYPWAGELRTVDIARTGQDVFCRCAFIESYSAGVFADLAAEGRLMGLRRNAFVARLAHYYGEINAIHPFREGNGRTQRAFLGQLGRDAGWRIAWSAMDGHQNDTASAAALQGDTTLLATMFESLVRPI</sequence>
<dbReference type="SUPFAM" id="SSF140931">
    <property type="entry name" value="Fic-like"/>
    <property type="match status" value="1"/>
</dbReference>
<evidence type="ECO:0000313" key="10">
    <source>
        <dbReference type="Proteomes" id="UP001523216"/>
    </source>
</evidence>
<name>A0ABT0YCA6_9ACTN</name>
<comment type="catalytic activity">
    <reaction evidence="6">
        <text>L-threonyl-[protein] + ATP = 3-O-(5'-adenylyl)-L-threonyl-[protein] + diphosphate</text>
        <dbReference type="Rhea" id="RHEA:54292"/>
        <dbReference type="Rhea" id="RHEA-COMP:11060"/>
        <dbReference type="Rhea" id="RHEA-COMP:13847"/>
        <dbReference type="ChEBI" id="CHEBI:30013"/>
        <dbReference type="ChEBI" id="CHEBI:30616"/>
        <dbReference type="ChEBI" id="CHEBI:33019"/>
        <dbReference type="ChEBI" id="CHEBI:138113"/>
        <dbReference type="EC" id="2.7.7.108"/>
    </reaction>
</comment>
<keyword evidence="4" id="KW-0067">ATP-binding</keyword>
<evidence type="ECO:0000256" key="6">
    <source>
        <dbReference type="ARBA" id="ARBA00047939"/>
    </source>
</evidence>
<accession>A0ABT0YCA6</accession>
<comment type="caution">
    <text evidence="9">The sequence shown here is derived from an EMBL/GenBank/DDBJ whole genome shotgun (WGS) entry which is preliminary data.</text>
</comment>
<protein>
    <recommendedName>
        <fullName evidence="5">protein adenylyltransferase</fullName>
        <ecNumber evidence="5">2.7.7.108</ecNumber>
    </recommendedName>
</protein>
<dbReference type="PROSITE" id="PS51459">
    <property type="entry name" value="FIDO"/>
    <property type="match status" value="1"/>
</dbReference>
<evidence type="ECO:0000313" key="9">
    <source>
        <dbReference type="EMBL" id="MCM4083683.1"/>
    </source>
</evidence>
<comment type="catalytic activity">
    <reaction evidence="7">
        <text>L-tyrosyl-[protein] + ATP = O-(5'-adenylyl)-L-tyrosyl-[protein] + diphosphate</text>
        <dbReference type="Rhea" id="RHEA:54288"/>
        <dbReference type="Rhea" id="RHEA-COMP:10136"/>
        <dbReference type="Rhea" id="RHEA-COMP:13846"/>
        <dbReference type="ChEBI" id="CHEBI:30616"/>
        <dbReference type="ChEBI" id="CHEBI:33019"/>
        <dbReference type="ChEBI" id="CHEBI:46858"/>
        <dbReference type="ChEBI" id="CHEBI:83624"/>
        <dbReference type="EC" id="2.7.7.108"/>
    </reaction>
</comment>
<keyword evidence="10" id="KW-1185">Reference proteome</keyword>
<keyword evidence="2" id="KW-0548">Nucleotidyltransferase</keyword>
<dbReference type="Pfam" id="PF02661">
    <property type="entry name" value="Fic"/>
    <property type="match status" value="1"/>
</dbReference>
<dbReference type="InterPro" id="IPR036597">
    <property type="entry name" value="Fido-like_dom_sf"/>
</dbReference>
<evidence type="ECO:0000256" key="7">
    <source>
        <dbReference type="ARBA" id="ARBA00048696"/>
    </source>
</evidence>
<keyword evidence="3" id="KW-0547">Nucleotide-binding</keyword>
<evidence type="ECO:0000256" key="3">
    <source>
        <dbReference type="ARBA" id="ARBA00022741"/>
    </source>
</evidence>